<evidence type="ECO:0000313" key="3">
    <source>
        <dbReference type="Proteomes" id="UP000639643"/>
    </source>
</evidence>
<keyword evidence="3" id="KW-1185">Reference proteome</keyword>
<name>A0A8H6JHV3_9PEZI</name>
<feature type="region of interest" description="Disordered" evidence="1">
    <location>
        <begin position="215"/>
        <end position="247"/>
    </location>
</feature>
<reference evidence="2" key="1">
    <citation type="journal article" date="2020" name="Phytopathology">
        <title>Genome Sequence Resources of Colletotrichum truncatum, C. plurivorum, C. musicola, and C. sojae: Four Species Pathogenic to Soybean (Glycine max).</title>
        <authorList>
            <person name="Rogerio F."/>
            <person name="Boufleur T.R."/>
            <person name="Ciampi-Guillardi M."/>
            <person name="Sukno S.A."/>
            <person name="Thon M.R."/>
            <person name="Massola Junior N.S."/>
            <person name="Baroncelli R."/>
        </authorList>
    </citation>
    <scope>NUCLEOTIDE SEQUENCE</scope>
    <source>
        <strain evidence="2">LFN0074</strain>
    </source>
</reference>
<evidence type="ECO:0000256" key="1">
    <source>
        <dbReference type="SAM" id="MobiDB-lite"/>
    </source>
</evidence>
<dbReference type="Proteomes" id="UP000639643">
    <property type="component" value="Unassembled WGS sequence"/>
</dbReference>
<feature type="compositionally biased region" description="Low complexity" evidence="1">
    <location>
        <begin position="219"/>
        <end position="231"/>
    </location>
</feature>
<protein>
    <submittedName>
        <fullName evidence="2">Uncharacterized protein</fullName>
    </submittedName>
</protein>
<organism evidence="2 3">
    <name type="scientific">Colletotrichum musicola</name>
    <dbReference type="NCBI Taxonomy" id="2175873"/>
    <lineage>
        <taxon>Eukaryota</taxon>
        <taxon>Fungi</taxon>
        <taxon>Dikarya</taxon>
        <taxon>Ascomycota</taxon>
        <taxon>Pezizomycotina</taxon>
        <taxon>Sordariomycetes</taxon>
        <taxon>Hypocreomycetidae</taxon>
        <taxon>Glomerellales</taxon>
        <taxon>Glomerellaceae</taxon>
        <taxon>Colletotrichum</taxon>
        <taxon>Colletotrichum orchidearum species complex</taxon>
    </lineage>
</organism>
<proteinExistence type="predicted"/>
<sequence length="247" mass="27496">MAQPQPVILRGSNIDECENYLRRTLTEGEFDSLVSVDILPTTDPTYVAWLRNCSHASCVMLTSTDDGILASLARDHSEIASMHPGDFFQKITTVFRCQVDYIAKMVGELATKKITDYGTVKEFIRHAQLVKTSVRGGSDCHCLVLTKLLLNAIRKQYSDVAKKYDEIALKASDWDMMIEDLQEVRRGIVSDIATSTRSISNADGHIPAFYAGNITHTESSPQLPSPRLQPLTPHPTTSNIASKKLRR</sequence>
<dbReference type="AlphaFoldDB" id="A0A8H6JHV3"/>
<evidence type="ECO:0000313" key="2">
    <source>
        <dbReference type="EMBL" id="KAF6813387.1"/>
    </source>
</evidence>
<gene>
    <name evidence="2" type="ORF">CMUS01_12853</name>
</gene>
<comment type="caution">
    <text evidence="2">The sequence shown here is derived from an EMBL/GenBank/DDBJ whole genome shotgun (WGS) entry which is preliminary data.</text>
</comment>
<accession>A0A8H6JHV3</accession>
<dbReference type="EMBL" id="WIGM01000759">
    <property type="protein sequence ID" value="KAF6813387.1"/>
    <property type="molecule type" value="Genomic_DNA"/>
</dbReference>